<feature type="region of interest" description="Disordered" evidence="1">
    <location>
        <begin position="3270"/>
        <end position="3309"/>
    </location>
</feature>
<feature type="compositionally biased region" description="Basic and acidic residues" evidence="1">
    <location>
        <begin position="1045"/>
        <end position="1057"/>
    </location>
</feature>
<organism evidence="2 3">
    <name type="scientific">Cystoisospora suis</name>
    <dbReference type="NCBI Taxonomy" id="483139"/>
    <lineage>
        <taxon>Eukaryota</taxon>
        <taxon>Sar</taxon>
        <taxon>Alveolata</taxon>
        <taxon>Apicomplexa</taxon>
        <taxon>Conoidasida</taxon>
        <taxon>Coccidia</taxon>
        <taxon>Eucoccidiorida</taxon>
        <taxon>Eimeriorina</taxon>
        <taxon>Sarcocystidae</taxon>
        <taxon>Cystoisospora</taxon>
    </lineage>
</organism>
<feature type="region of interest" description="Disordered" evidence="1">
    <location>
        <begin position="817"/>
        <end position="861"/>
    </location>
</feature>
<protein>
    <submittedName>
        <fullName evidence="2">Uncharacterized protein</fullName>
    </submittedName>
</protein>
<dbReference type="PANTHER" id="PTHR36812:SF9">
    <property type="entry name" value="MYB-LIKE PROTEIN X ISOFORM X1"/>
    <property type="match status" value="1"/>
</dbReference>
<feature type="region of interest" description="Disordered" evidence="1">
    <location>
        <begin position="3037"/>
        <end position="3063"/>
    </location>
</feature>
<feature type="region of interest" description="Disordered" evidence="1">
    <location>
        <begin position="2453"/>
        <end position="2514"/>
    </location>
</feature>
<gene>
    <name evidence="2" type="ORF">CSUI_003714</name>
</gene>
<feature type="compositionally biased region" description="Polar residues" evidence="1">
    <location>
        <begin position="3118"/>
        <end position="3127"/>
    </location>
</feature>
<dbReference type="Proteomes" id="UP000221165">
    <property type="component" value="Unassembled WGS sequence"/>
</dbReference>
<feature type="region of interest" description="Disordered" evidence="1">
    <location>
        <begin position="1"/>
        <end position="86"/>
    </location>
</feature>
<feature type="region of interest" description="Disordered" evidence="1">
    <location>
        <begin position="749"/>
        <end position="781"/>
    </location>
</feature>
<feature type="compositionally biased region" description="Basic and acidic residues" evidence="1">
    <location>
        <begin position="3601"/>
        <end position="3613"/>
    </location>
</feature>
<feature type="region of interest" description="Disordered" evidence="1">
    <location>
        <begin position="2378"/>
        <end position="2415"/>
    </location>
</feature>
<feature type="compositionally biased region" description="Low complexity" evidence="1">
    <location>
        <begin position="70"/>
        <end position="86"/>
    </location>
</feature>
<reference evidence="2 3" key="1">
    <citation type="journal article" date="2017" name="Int. J. Parasitol.">
        <title>The genome of the protozoan parasite Cystoisospora suis and a reverse vaccinology approach to identify vaccine candidates.</title>
        <authorList>
            <person name="Palmieri N."/>
            <person name="Shrestha A."/>
            <person name="Ruttkowski B."/>
            <person name="Beck T."/>
            <person name="Vogl C."/>
            <person name="Tomley F."/>
            <person name="Blake D.P."/>
            <person name="Joachim A."/>
        </authorList>
    </citation>
    <scope>NUCLEOTIDE SEQUENCE [LARGE SCALE GENOMIC DNA]</scope>
    <source>
        <strain evidence="2 3">Wien I</strain>
    </source>
</reference>
<dbReference type="RefSeq" id="XP_067924114.1">
    <property type="nucleotide sequence ID" value="XM_068063909.1"/>
</dbReference>
<evidence type="ECO:0000256" key="1">
    <source>
        <dbReference type="SAM" id="MobiDB-lite"/>
    </source>
</evidence>
<feature type="compositionally biased region" description="Low complexity" evidence="1">
    <location>
        <begin position="2003"/>
        <end position="2013"/>
    </location>
</feature>
<feature type="compositionally biased region" description="Basic and acidic residues" evidence="1">
    <location>
        <begin position="512"/>
        <end position="522"/>
    </location>
</feature>
<feature type="compositionally biased region" description="Basic and acidic residues" evidence="1">
    <location>
        <begin position="844"/>
        <end position="859"/>
    </location>
</feature>
<feature type="compositionally biased region" description="Low complexity" evidence="1">
    <location>
        <begin position="4142"/>
        <end position="4152"/>
    </location>
</feature>
<feature type="compositionally biased region" description="Basic and acidic residues" evidence="1">
    <location>
        <begin position="1472"/>
        <end position="1499"/>
    </location>
</feature>
<dbReference type="OrthoDB" id="333250at2759"/>
<feature type="region of interest" description="Disordered" evidence="1">
    <location>
        <begin position="3143"/>
        <end position="3162"/>
    </location>
</feature>
<dbReference type="GeneID" id="94427120"/>
<feature type="region of interest" description="Disordered" evidence="1">
    <location>
        <begin position="2786"/>
        <end position="2830"/>
    </location>
</feature>
<feature type="compositionally biased region" description="Basic and acidic residues" evidence="1">
    <location>
        <begin position="599"/>
        <end position="608"/>
    </location>
</feature>
<feature type="compositionally biased region" description="Basic and acidic residues" evidence="1">
    <location>
        <begin position="4159"/>
        <end position="4170"/>
    </location>
</feature>
<feature type="compositionally biased region" description="Basic and acidic residues" evidence="1">
    <location>
        <begin position="1888"/>
        <end position="1897"/>
    </location>
</feature>
<feature type="compositionally biased region" description="Polar residues" evidence="1">
    <location>
        <begin position="3270"/>
        <end position="3282"/>
    </location>
</feature>
<feature type="region of interest" description="Disordered" evidence="1">
    <location>
        <begin position="1973"/>
        <end position="2013"/>
    </location>
</feature>
<feature type="compositionally biased region" description="Basic and acidic residues" evidence="1">
    <location>
        <begin position="1065"/>
        <end position="1102"/>
    </location>
</feature>
<feature type="region of interest" description="Disordered" evidence="1">
    <location>
        <begin position="3535"/>
        <end position="3613"/>
    </location>
</feature>
<feature type="compositionally biased region" description="Basic and acidic residues" evidence="1">
    <location>
        <begin position="2608"/>
        <end position="2618"/>
    </location>
</feature>
<sequence length="4279" mass="488111">MPPDTLAEPSSSSASSLSSEGELRNRKSFVSSSLSSPPSSSSSPPFSTSSFSSSLASHPKANIPHKKHIPSSSSPSSSPSSSSSSSLCERLRPLWVVEEVLRQVKKRPRPKEVREEEEEEEKNGEAIQLSFSPRSSSLLARLLARCVSLTSSPSSLLVLPPLPSSSFSHSSFASSVSISSTRDEEKEGSCPLLSFSSPSVIHPTHGRFHASQLSSLLDMIEEDLRLLTRVILRSSHDMSFLLRHLQFSSFVGSIINHSIPSSFSSSCSLLSSQVDEEEERVGDLRGWCLLEEILQGLNLLLSQTSFFLTSSSSPLSVSSSPSSSLSLSSKLVKTSAALLRVVLSVISRRFFSLHRRRRRRRGKNEERRRKKEEREEENDMFMHTDEREKETEEGEESPYRQERREKRRSKEDREKNNNGKDRSDKILSQQDEDEEKMRSLVIFRDISFNGILSLFSLCCTSLELLLSSCQRASESPRLVLDALCQINLSLSSSSFSSSSSLSSVKQIRKRGRGIEEEGKEEDREGEQEEEREREASVWRCRKKVAGMCEEDLDTANNPLMWDIFYVVGCAYTFRNFSFQEEERRSDDSSQGKEEEEEREKEADEEHAKLERKKRRKEKEEEEDGSVSSRREEIRELLIEEREEKTLVYEDEEKLFSLGSSEKPTDSCNFLSFKKMPYEDKKKKTIEKEKKKWMESLVLVARRLKMMGREFCDLLLLLPRSAGGLCVSHSLFLQGVCTLVKSDLKSILQDQTTKKNKKKNENKSFSKDGRGAGGGGGQERLGNLHDFVQSQSRIHEKELFHCMQKETFEILTMKRKKRENLETQRESGEDADDLYADSEEDEGDRLDGRERDKMKTQGEKRKGRGEIPFYDALIKKQKRSRHGGDESEVYVHRILACLRYVMNQSVQEEKEAKEEDEEEEDSDSFSLPFHCPLLLHSSSPLEILRDFAVSSPCSQCIQRIQAKPHIHHLYQNERSSSSSCSSPYFFPLLRLAACSSLGSRYFVSVGVLTLFPFFATSLLTRVIHVTTTKSSSSSFALPSGEEAEDQRDTQNERSREAIYRTSSLLTKEETSLAHDSQGHRNDPAEGGEIDKRTRHESKKEKGIGGDLPSSLSYHQQESHEEDPISSRQNISFGAFLLLLEVSQDLLLSPKKLSFNLLSKTRKMKKATETNTDKKRRPADDEVSPLHAHHPGDEEESTSPSPVSLIEAWSRRQGCLFLDELRIQALVLLWDFVSLSSPPLLSLRDDRFHLQQNSLSFFARFLLVSIHRILSRGEDRLSRHFQALSDSSQLKPSSSSSDLSSSFSLSSSSSFVVCHGIFFLSEIRQLRCMWRGLRLLVQHSPRVLVEEHLLSFIFSLMSREYQLLPFFSSPSSSSLSCIDSSSLPISHPSSLPLPSTFSSPSSSSSILSSLSRSLGGEQEGDLREKEVCLSPPCDVLLDFIFSAFSGLNDIPGLLAYLERWVREENFLQITIPQEDLHESQQTEKPRGRHPEQVTEEGERERRTRRRRRRDFLLSPVVLERISNLVILTRRQGQSFDKNSNSSYLSSLRQTSSHLHLSTVPTPQIPQVGNLFLNLLIQEISTCKRNREMSPLTLLPVQTHPNSGVEDQQNEEEKQRKKKKREEKEKRLSSPSSFSSLEEAHRIETCTYLSNRKVSRREEKEREEPLMIDRVNLCISILLFSSFLEGLQELRQPLTSYDKKKAERLEALLPSLTSLWLRSDHYLSLLFSHTVWLKDDLYHSSQERKIKKKIKKKMKMNLSFPASLFPSLSPCLHKRDRMKKLSLEGAREEKQEEEEEKKKKREESFDHGGWLEILQYYSVGRLLVSLGKYLLLLRSTECPSSEQSAACHLLHGKETEIKEKNEAKSKEKSQKEERNRDAHVSSSSSSSALSQERESHHERNEEEEEEEYEEVIFSLFLSIVEEEGEELGRDSSSLCSSSCLSLRRREKEKRLTYLLSFYALHELHYFLRCRQEEEEAKKEEEETEGEDPERKKRKGIFRKGNRNDPSSSSSFNSHLSLLSGGEKREKTFNREITSDDSSMRGLFGNEISSSSLLPLPPSFFFFPSSSSSGSRSSSFFSRFEKRFLSRVQGLRLELAIDAGITFLILVDSHSSPKKEDKILLQIAGEISTCLLLLLSSFHSSVSPSSSSLSYERISSLSFQIDAFCSGKTPDLSMEHRQELLSYLPLLLRYSLSFSSPPSLRTPHSPSLLHMSLSSLDLSSSSSLSRNACLFSSPCIYSSFYLHSSPACFSRLLLSIIHRAILYPFDQRVHIHDTGRSTPSDCRLFLIDSLKISSLSSRSSSISSIVPSSSSLRHSLSLDVCTACLSPPIVLSTDFYEIREFQPFLLLSLALAMERERRSLEKSLGAFMKLYCGEGHMATERRRSLSHSIKGREREEGKYEGVRRDCRGETEEKEDRLKEEMKKKELVEENEELEETIKQEKKKKKKKIVKEVTERKKKRREGRYQQEEEEEERIGIVSDENEEEEEDHEEEEVYTLAERRKRRREETEKREEEEEALSGKLNEKTVLSLIHGMLLNLLELKRLTDFLLSQVSREYLSLSSFSSSYSPSLSHLFFSSSSSPLASGRCFSHISSNSRLRQPSYFTEEEEEEREIESQSCERGERSPFSAGEKLERELWRSLHAVLKLRLFFLLQIDDLLPFIEALPSRNRDISHTKKMGREDPVNATCRDIEKDEELGTSLFSPLSLSFSLLFSSISLVQKNLMQSYLHVCQCLFAVHTPELLFSTSPSYTFSYRGERTPVLSSSLSSSSSSSSVDELIGLIVGIVKAQSEREQEGEVLSPSPREKEDEEREGMKTEKESQDTSVGSTGRGNERRRRVMDLPRIDLWVKRDIITGKTEILRSGEDEENERRGRRGTEKIEKEEEELIPEWCPDFLLFLSGVSSLHHELSYSLCMTKKKERKDPEEKKEENKTMPQTERPVFPSYPPKRFLKSLLLRLILSPSSSSASLLSTHTSRSEEIEEEEEEEKEEKEGEDEEMSEKREEGEGEEEEEVCDGCLVRMIAHTLASQFYSSSSFVFSSPVVEKERRNKTREDEEEGEKENTKESCLSHSSLDASLSSSSSRHVCMFILRLLLHLSSRIPPSLFFFSSSRSEEESKSNLSSSSLQKDQVTSLRSGGACDGKKFPRSLLSLTRDKKREEEEEEDEVKRKKKRKETACGSFFSESRSVCMLSLDIVACLAELVSPQLILRSLHLHLRILRGSSFSSSSFSSQFMRPRLSRDVPEIDSERKDQDKKREICFARKEKNVLREAGEKQHAYTTSIVSSEGQGQNRDEEKDFETKKKKHKERKEKEEKEIRDTREKSKGCISFSTKLLSLLVWSYQYHPFSSSSPLLSSTTACTSSRCTYSRANRREGSYPLSHPRIHRPTHIANTKTFLKNTPTTEELPSSSSFSSSSSFGRLSAASLHLQTPQDENNSRSLIALERFSSFFVSPSFFSPFSQDSFFASSDLGEEEEESRSMDSLFSSLFLLLSDLAETDDLIDYDTCIVKRGLIDSLSRAVFLFSTNWSSAARYDVSRYEKSSPSHLLSRRTRKSPESPATHNMQKRKKKEKDQMEREESSEEEEEEKTDEEEEEERELDVPEEEEGEDQGGEKGKEKKKREDSLLSLQAMKRRQELWCMRTERLVDLLLLLREREIESLLYRKQRRRRKERKENFCVQNEEEEDYDEGFLFSTPYEESSTPSERCWIGLLQNLPSSLLFSIFFHFQRRTSSFSSFSSFSSLSLPLSSSSSLLLHETLSTFSSSPTCATSSLSSSSSFFHPLVFLSVILHAVNAVFSQRQDIIRCLRYSFSSETTSWKGLSSLSKNERSSSSSSSHFFVLLRLFFGTLQSPHIVYLLQTSFFSPRVRHTTSPSSSSSSFQRLFSGNEEEVQRSSSSSPVWMEIAKEKVSGGAAEQEERGGGEEGGIMFLKGLSQATSALATIGMRLSEEALRRRQRRAGGDEKEKGRKISASFSAGRFKILESIGMTIAQTARIFVDLLKNLSELENVSSLLHEPLQEEEEEKGFLDEEKEERKRSSLHRFFSHEAIIQLHTLILLITAYPDLQKSLLSQYFFPLSLDLLLLIPSLPIQFSENGEALDRLTGCFEKLSDWVVAGWGNFTRKRESRRILLLLSAEILHIRHQLHLLSMISSTSPSSSSSLGSSPGVCTPGEERRGVHDGDLGGRLAKKMKETRELSMQNALSPATVKKKMKRRRREKEENIKRCASLLEKRLLLSTLHACLQGGLGGSTEGENDIEVNCLLATLSSPRIRSEFILAIQQYLKVYKFKGKA</sequence>
<feature type="region of interest" description="Disordered" evidence="1">
    <location>
        <begin position="361"/>
        <end position="431"/>
    </location>
</feature>
<dbReference type="VEuPathDB" id="ToxoDB:CSUI_003714"/>
<name>A0A2C6KZT3_9APIC</name>
<feature type="compositionally biased region" description="Basic and acidic residues" evidence="1">
    <location>
        <begin position="2386"/>
        <end position="2415"/>
    </location>
</feature>
<feature type="compositionally biased region" description="Basic and acidic residues" evidence="1">
    <location>
        <begin position="2914"/>
        <end position="2925"/>
    </location>
</feature>
<feature type="compositionally biased region" description="Basic residues" evidence="1">
    <location>
        <begin position="1988"/>
        <end position="1997"/>
    </location>
</feature>
<feature type="region of interest" description="Disordered" evidence="1">
    <location>
        <begin position="1470"/>
        <end position="1502"/>
    </location>
</feature>
<feature type="region of interest" description="Disordered" evidence="1">
    <location>
        <begin position="506"/>
        <end position="531"/>
    </location>
</feature>
<feature type="compositionally biased region" description="Acidic residues" evidence="1">
    <location>
        <begin position="828"/>
        <end position="843"/>
    </location>
</feature>
<feature type="region of interest" description="Disordered" evidence="1">
    <location>
        <begin position="4142"/>
        <end position="4171"/>
    </location>
</feature>
<proteinExistence type="predicted"/>
<feature type="compositionally biased region" description="Basic and acidic residues" evidence="1">
    <location>
        <begin position="1854"/>
        <end position="1876"/>
    </location>
</feature>
<feature type="compositionally biased region" description="Acidic residues" evidence="1">
    <location>
        <begin position="2972"/>
        <end position="2991"/>
    </location>
</feature>
<accession>A0A2C6KZT3</accession>
<feature type="compositionally biased region" description="Acidic residues" evidence="1">
    <location>
        <begin position="2475"/>
        <end position="2489"/>
    </location>
</feature>
<feature type="compositionally biased region" description="Basic and acidic residues" evidence="1">
    <location>
        <begin position="397"/>
        <end position="425"/>
    </location>
</feature>
<evidence type="ECO:0000313" key="2">
    <source>
        <dbReference type="EMBL" id="PHJ22437.1"/>
    </source>
</evidence>
<feature type="region of interest" description="Disordered" evidence="1">
    <location>
        <begin position="580"/>
        <end position="626"/>
    </location>
</feature>
<feature type="region of interest" description="Disordered" evidence="1">
    <location>
        <begin position="2910"/>
        <end position="2938"/>
    </location>
</feature>
<feature type="region of interest" description="Disordered" evidence="1">
    <location>
        <begin position="1160"/>
        <end position="1199"/>
    </location>
</feature>
<feature type="region of interest" description="Disordered" evidence="1">
    <location>
        <begin position="1779"/>
        <end position="1799"/>
    </location>
</feature>
<feature type="compositionally biased region" description="Basic and acidic residues" evidence="1">
    <location>
        <begin position="2806"/>
        <end position="2815"/>
    </location>
</feature>
<dbReference type="EMBL" id="MIGC01001675">
    <property type="protein sequence ID" value="PHJ22437.1"/>
    <property type="molecule type" value="Genomic_DNA"/>
</dbReference>
<feature type="region of interest" description="Disordered" evidence="1">
    <location>
        <begin position="2594"/>
        <end position="2621"/>
    </location>
</feature>
<keyword evidence="3" id="KW-1185">Reference proteome</keyword>
<feature type="compositionally biased region" description="Basic and acidic residues" evidence="1">
    <location>
        <begin position="3283"/>
        <end position="3292"/>
    </location>
</feature>
<feature type="compositionally biased region" description="Basic and acidic residues" evidence="1">
    <location>
        <begin position="580"/>
        <end position="592"/>
    </location>
</feature>
<feature type="compositionally biased region" description="Acidic residues" evidence="1">
    <location>
        <begin position="3569"/>
        <end position="3600"/>
    </location>
</feature>
<feature type="region of interest" description="Disordered" evidence="1">
    <location>
        <begin position="105"/>
        <end position="126"/>
    </location>
</feature>
<feature type="compositionally biased region" description="Basic and acidic residues" evidence="1">
    <location>
        <begin position="758"/>
        <end position="769"/>
    </location>
</feature>
<evidence type="ECO:0000313" key="3">
    <source>
        <dbReference type="Proteomes" id="UP000221165"/>
    </source>
</evidence>
<feature type="region of interest" description="Disordered" evidence="1">
    <location>
        <begin position="1590"/>
        <end position="1635"/>
    </location>
</feature>
<feature type="compositionally biased region" description="Low complexity" evidence="1">
    <location>
        <begin position="28"/>
        <end position="54"/>
    </location>
</feature>
<feature type="region of interest" description="Disordered" evidence="1">
    <location>
        <begin position="1854"/>
        <end position="1905"/>
    </location>
</feature>
<feature type="compositionally biased region" description="Basic and acidic residues" evidence="1">
    <location>
        <begin position="818"/>
        <end position="827"/>
    </location>
</feature>
<feature type="region of interest" description="Disordered" evidence="1">
    <location>
        <begin position="1030"/>
        <end position="1124"/>
    </location>
</feature>
<feature type="region of interest" description="Disordered" evidence="1">
    <location>
        <begin position="3110"/>
        <end position="3134"/>
    </location>
</feature>
<feature type="region of interest" description="Disordered" evidence="1">
    <location>
        <begin position="2959"/>
        <end position="3006"/>
    </location>
</feature>
<dbReference type="PANTHER" id="PTHR36812">
    <property type="entry name" value="NEUROFILAMENT TRIPLET M PROTEIN-LIKE PROTEIN"/>
    <property type="match status" value="1"/>
</dbReference>
<comment type="caution">
    <text evidence="2">The sequence shown here is derived from an EMBL/GenBank/DDBJ whole genome shotgun (WGS) entry which is preliminary data.</text>
</comment>
<feature type="compositionally biased region" description="Low complexity" evidence="1">
    <location>
        <begin position="10"/>
        <end position="19"/>
    </location>
</feature>
<feature type="compositionally biased region" description="Basic and acidic residues" evidence="1">
    <location>
        <begin position="3037"/>
        <end position="3046"/>
    </location>
</feature>
<feature type="compositionally biased region" description="Basic and acidic residues" evidence="1">
    <location>
        <begin position="380"/>
        <end position="390"/>
    </location>
</feature>